<accession>A0A2I4GIT8</accession>
<dbReference type="OrthoDB" id="1668230at2759"/>
<dbReference type="InterPro" id="IPR000152">
    <property type="entry name" value="EGF-type_Asp/Asn_hydroxyl_site"/>
</dbReference>
<dbReference type="Gramene" id="Jr15_02180_p1">
    <property type="protein sequence ID" value="cds.Jr15_02180_p1"/>
    <property type="gene ID" value="Jr15_02180"/>
</dbReference>
<evidence type="ECO:0000256" key="14">
    <source>
        <dbReference type="ARBA" id="ARBA00023157"/>
    </source>
</evidence>
<reference evidence="21" key="1">
    <citation type="submission" date="2025-08" db="UniProtKB">
        <authorList>
            <consortium name="RefSeq"/>
        </authorList>
    </citation>
    <scope>IDENTIFICATION</scope>
    <source>
        <tissue evidence="21">Leaves</tissue>
    </source>
</reference>
<dbReference type="Pfam" id="PF13947">
    <property type="entry name" value="GUB_WAK_bind"/>
    <property type="match status" value="1"/>
</dbReference>
<dbReference type="GO" id="GO:0005509">
    <property type="term" value="F:calcium ion binding"/>
    <property type="evidence" value="ECO:0007669"/>
    <property type="project" value="InterPro"/>
</dbReference>
<dbReference type="GO" id="GO:0007166">
    <property type="term" value="P:cell surface receptor signaling pathway"/>
    <property type="evidence" value="ECO:0000318"/>
    <property type="project" value="GO_Central"/>
</dbReference>
<dbReference type="GO" id="GO:0030247">
    <property type="term" value="F:polysaccharide binding"/>
    <property type="evidence" value="ECO:0007669"/>
    <property type="project" value="InterPro"/>
</dbReference>
<dbReference type="RefSeq" id="XP_018843812.1">
    <property type="nucleotide sequence ID" value="XM_018988267.2"/>
</dbReference>
<evidence type="ECO:0000256" key="9">
    <source>
        <dbReference type="ARBA" id="ARBA00022741"/>
    </source>
</evidence>
<dbReference type="CDD" id="cd00054">
    <property type="entry name" value="EGF_CA"/>
    <property type="match status" value="1"/>
</dbReference>
<dbReference type="SMR" id="A0A2I4GIT8"/>
<evidence type="ECO:0000256" key="1">
    <source>
        <dbReference type="ARBA" id="ARBA00004479"/>
    </source>
</evidence>
<dbReference type="PROSITE" id="PS01187">
    <property type="entry name" value="EGF_CA"/>
    <property type="match status" value="1"/>
</dbReference>
<dbReference type="InterPro" id="IPR018097">
    <property type="entry name" value="EGF_Ca-bd_CS"/>
</dbReference>
<gene>
    <name evidence="21" type="primary">LOC109008248</name>
</gene>
<proteinExistence type="predicted"/>
<evidence type="ECO:0000256" key="3">
    <source>
        <dbReference type="ARBA" id="ARBA00022536"/>
    </source>
</evidence>
<dbReference type="PROSITE" id="PS00108">
    <property type="entry name" value="PROTEIN_KINASE_ST"/>
    <property type="match status" value="1"/>
</dbReference>
<evidence type="ECO:0000256" key="5">
    <source>
        <dbReference type="ARBA" id="ARBA00022679"/>
    </source>
</evidence>
<evidence type="ECO:0000256" key="16">
    <source>
        <dbReference type="ARBA" id="ARBA00047558"/>
    </source>
</evidence>
<keyword evidence="15" id="KW-0325">Glycoprotein</keyword>
<keyword evidence="10" id="KW-0418">Kinase</keyword>
<keyword evidence="9" id="KW-0547">Nucleotide-binding</keyword>
<dbReference type="FunFam" id="3.30.200.20:FF:000043">
    <property type="entry name" value="Wall-associated receptor kinase 2"/>
    <property type="match status" value="1"/>
</dbReference>
<evidence type="ECO:0000313" key="21">
    <source>
        <dbReference type="RefSeq" id="XP_018843812.1"/>
    </source>
</evidence>
<evidence type="ECO:0000256" key="2">
    <source>
        <dbReference type="ARBA" id="ARBA00022527"/>
    </source>
</evidence>
<evidence type="ECO:0000256" key="7">
    <source>
        <dbReference type="ARBA" id="ARBA00022729"/>
    </source>
</evidence>
<keyword evidence="4" id="KW-0597">Phosphoprotein</keyword>
<evidence type="ECO:0000256" key="17">
    <source>
        <dbReference type="ARBA" id="ARBA00047951"/>
    </source>
</evidence>
<dbReference type="Gene3D" id="1.10.510.10">
    <property type="entry name" value="Transferase(Phosphotransferase) domain 1"/>
    <property type="match status" value="1"/>
</dbReference>
<dbReference type="FunFam" id="2.10.25.10:FF:000038">
    <property type="entry name" value="Fibrillin 2"/>
    <property type="match status" value="1"/>
</dbReference>
<dbReference type="FunFam" id="1.10.510.10:FF:000084">
    <property type="entry name" value="Wall-associated receptor kinase 2"/>
    <property type="match status" value="1"/>
</dbReference>
<dbReference type="SMART" id="SM00220">
    <property type="entry name" value="S_TKc"/>
    <property type="match status" value="1"/>
</dbReference>
<evidence type="ECO:0000256" key="15">
    <source>
        <dbReference type="ARBA" id="ARBA00023180"/>
    </source>
</evidence>
<organism evidence="20 21">
    <name type="scientific">Juglans regia</name>
    <name type="common">English walnut</name>
    <dbReference type="NCBI Taxonomy" id="51240"/>
    <lineage>
        <taxon>Eukaryota</taxon>
        <taxon>Viridiplantae</taxon>
        <taxon>Streptophyta</taxon>
        <taxon>Embryophyta</taxon>
        <taxon>Tracheophyta</taxon>
        <taxon>Spermatophyta</taxon>
        <taxon>Magnoliopsida</taxon>
        <taxon>eudicotyledons</taxon>
        <taxon>Gunneridae</taxon>
        <taxon>Pentapetalae</taxon>
        <taxon>rosids</taxon>
        <taxon>fabids</taxon>
        <taxon>Fagales</taxon>
        <taxon>Juglandaceae</taxon>
        <taxon>Juglans</taxon>
    </lineage>
</organism>
<dbReference type="SMART" id="SM00181">
    <property type="entry name" value="EGF"/>
    <property type="match status" value="2"/>
</dbReference>
<dbReference type="GO" id="GO:0004674">
    <property type="term" value="F:protein serine/threonine kinase activity"/>
    <property type="evidence" value="ECO:0007669"/>
    <property type="project" value="UniProtKB-KW"/>
</dbReference>
<dbReference type="SUPFAM" id="SSF56112">
    <property type="entry name" value="Protein kinase-like (PK-like)"/>
    <property type="match status" value="1"/>
</dbReference>
<dbReference type="Gene3D" id="3.30.200.20">
    <property type="entry name" value="Phosphorylase Kinase, domain 1"/>
    <property type="match status" value="1"/>
</dbReference>
<dbReference type="InterPro" id="IPR000742">
    <property type="entry name" value="EGF"/>
</dbReference>
<evidence type="ECO:0000256" key="6">
    <source>
        <dbReference type="ARBA" id="ARBA00022692"/>
    </source>
</evidence>
<protein>
    <submittedName>
        <fullName evidence="21">Wall-associated receptor kinase 2-like</fullName>
    </submittedName>
</protein>
<evidence type="ECO:0000256" key="4">
    <source>
        <dbReference type="ARBA" id="ARBA00022553"/>
    </source>
</evidence>
<dbReference type="PROSITE" id="PS50011">
    <property type="entry name" value="PROTEIN_KINASE_DOM"/>
    <property type="match status" value="1"/>
</dbReference>
<dbReference type="SUPFAM" id="SSF57196">
    <property type="entry name" value="EGF/Laminin"/>
    <property type="match status" value="1"/>
</dbReference>
<comment type="catalytic activity">
    <reaction evidence="16">
        <text>L-seryl-[protein] + ATP = O-phospho-L-seryl-[protein] + ADP + H(+)</text>
        <dbReference type="Rhea" id="RHEA:17989"/>
        <dbReference type="Rhea" id="RHEA-COMP:9863"/>
        <dbReference type="Rhea" id="RHEA-COMP:11604"/>
        <dbReference type="ChEBI" id="CHEBI:15378"/>
        <dbReference type="ChEBI" id="CHEBI:29999"/>
        <dbReference type="ChEBI" id="CHEBI:30616"/>
        <dbReference type="ChEBI" id="CHEBI:83421"/>
        <dbReference type="ChEBI" id="CHEBI:456216"/>
    </reaction>
</comment>
<keyword evidence="20" id="KW-1185">Reference proteome</keyword>
<evidence type="ECO:0000256" key="18">
    <source>
        <dbReference type="ARBA" id="ARBA00058961"/>
    </source>
</evidence>
<dbReference type="Pfam" id="PF00069">
    <property type="entry name" value="Pkinase"/>
    <property type="match status" value="1"/>
</dbReference>
<evidence type="ECO:0000256" key="12">
    <source>
        <dbReference type="ARBA" id="ARBA00022989"/>
    </source>
</evidence>
<dbReference type="InterPro" id="IPR025287">
    <property type="entry name" value="WAK_GUB"/>
</dbReference>
<dbReference type="GO" id="GO:0005886">
    <property type="term" value="C:plasma membrane"/>
    <property type="evidence" value="ECO:0000318"/>
    <property type="project" value="GO_Central"/>
</dbReference>
<keyword evidence="6" id="KW-0812">Transmembrane</keyword>
<comment type="function">
    <text evidence="18">Serine/threonine-protein kinase that may function as a signaling receptor of extracellular matrix component. Binding to pectin may have significance in the control of cell expansion, morphogenesis and development.</text>
</comment>
<dbReference type="InterPro" id="IPR011009">
    <property type="entry name" value="Kinase-like_dom_sf"/>
</dbReference>
<dbReference type="InterPro" id="IPR049883">
    <property type="entry name" value="NOTCH1_EGF-like"/>
</dbReference>
<dbReference type="InterPro" id="IPR045274">
    <property type="entry name" value="WAK-like"/>
</dbReference>
<dbReference type="KEGG" id="jre:109008248"/>
<evidence type="ECO:0000313" key="20">
    <source>
        <dbReference type="Proteomes" id="UP000235220"/>
    </source>
</evidence>
<keyword evidence="11" id="KW-0067">ATP-binding</keyword>
<name>A0A2I4GIT8_JUGRE</name>
<evidence type="ECO:0000256" key="10">
    <source>
        <dbReference type="ARBA" id="ARBA00022777"/>
    </source>
</evidence>
<dbReference type="Proteomes" id="UP000235220">
    <property type="component" value="Chromosome 15"/>
</dbReference>
<dbReference type="Gene3D" id="2.10.25.10">
    <property type="entry name" value="Laminin"/>
    <property type="match status" value="2"/>
</dbReference>
<evidence type="ECO:0000256" key="11">
    <source>
        <dbReference type="ARBA" id="ARBA00022840"/>
    </source>
</evidence>
<keyword evidence="13" id="KW-0472">Membrane</keyword>
<dbReference type="GeneID" id="109008248"/>
<dbReference type="GO" id="GO:0005524">
    <property type="term" value="F:ATP binding"/>
    <property type="evidence" value="ECO:0007669"/>
    <property type="project" value="UniProtKB-KW"/>
</dbReference>
<dbReference type="InterPro" id="IPR008271">
    <property type="entry name" value="Ser/Thr_kinase_AS"/>
</dbReference>
<dbReference type="PANTHER" id="PTHR27005">
    <property type="entry name" value="WALL-ASSOCIATED RECEPTOR KINASE-LIKE 21"/>
    <property type="match status" value="1"/>
</dbReference>
<comment type="catalytic activity">
    <reaction evidence="17">
        <text>L-threonyl-[protein] + ATP = O-phospho-L-threonyl-[protein] + ADP + H(+)</text>
        <dbReference type="Rhea" id="RHEA:46608"/>
        <dbReference type="Rhea" id="RHEA-COMP:11060"/>
        <dbReference type="Rhea" id="RHEA-COMP:11605"/>
        <dbReference type="ChEBI" id="CHEBI:15378"/>
        <dbReference type="ChEBI" id="CHEBI:30013"/>
        <dbReference type="ChEBI" id="CHEBI:30616"/>
        <dbReference type="ChEBI" id="CHEBI:61977"/>
        <dbReference type="ChEBI" id="CHEBI:456216"/>
    </reaction>
</comment>
<keyword evidence="12" id="KW-1133">Transmembrane helix</keyword>
<keyword evidence="8" id="KW-0677">Repeat</keyword>
<dbReference type="SMART" id="SM00179">
    <property type="entry name" value="EGF_CA"/>
    <property type="match status" value="2"/>
</dbReference>
<dbReference type="Pfam" id="PF07645">
    <property type="entry name" value="EGF_CA"/>
    <property type="match status" value="1"/>
</dbReference>
<comment type="caution">
    <text evidence="19">Lacks conserved residue(s) required for the propagation of feature annotation.</text>
</comment>
<dbReference type="InterPro" id="IPR001881">
    <property type="entry name" value="EGF-like_Ca-bd_dom"/>
</dbReference>
<evidence type="ECO:0000256" key="13">
    <source>
        <dbReference type="ARBA" id="ARBA00023136"/>
    </source>
</evidence>
<evidence type="ECO:0000256" key="8">
    <source>
        <dbReference type="ARBA" id="ARBA00022737"/>
    </source>
</evidence>
<dbReference type="InterPro" id="IPR000719">
    <property type="entry name" value="Prot_kinase_dom"/>
</dbReference>
<dbReference type="AlphaFoldDB" id="A0A2I4GIT8"/>
<evidence type="ECO:0000256" key="19">
    <source>
        <dbReference type="PROSITE-ProRule" id="PRU00076"/>
    </source>
</evidence>
<keyword evidence="2" id="KW-0723">Serine/threonine-protein kinase</keyword>
<keyword evidence="14" id="KW-1015">Disulfide bond</keyword>
<keyword evidence="3 19" id="KW-0245">EGF-like domain</keyword>
<keyword evidence="5" id="KW-0808">Transferase</keyword>
<sequence length="787" mass="87361">MALHGFPKFLPNACPLKLQHLSIRSVTSANKIDETFPPSRERGGTCFPKMMLLHVINMTWVVGVILILEMAASATILAAVAAPLAKLNCSDQCGDVKIPFPFGTSEGCYLDHNYFINCTYDSSSKTTRPMYGDFVVQNISLEGQFELIFRYPVYECFNESGTLANHSRFLVNFSSSFSYTHNVFVAIGCDTIAYLNGTKNNGNFSTGCLSVCENTKDVVNGSCSGIGCCQGEIPKGLTESSLAIQSFSKHKGVWKSNPCSYAFIVKRDAFHFSTEYLIPNVSNMTFPVVVDWGIRYEKCKNASAKSDFLCGKNSSCNDSWYGYHCRCNPGYGGNPYLPNGCQDIDECALENNCKHPKHCKNIDGSYKCSCPKGKRGDGRKDGTGCFVNPPLIGVGIGTTILVLLVGSIGVYWVIQTRKISKLRQLCFKINGGPMLLEQLSNQQGSMEPVRIFSEEELEKATNNYDNSRKLGQGGDGTVYRGVLTDNKVVAIKKSKTGDKNQIKHFINEMIELTKINHKNVVKLLGCCLETEVPLLVYEFIRDWTLSDHIHDKDKSSLLSWEKRLKIATEAAGALAYLHDLETSIIHKDVKSANLLLDENHTTKVADFGASRLVPLDHTRLEQGTFGYLDPEYLRSGQLTEKSDVYSFGVVLAELLTGEEVISLERAEKDKNLATYFVSALEDDRLPEIIECHIKNEGDVEELNEVSYIAKRCLSINGKKRPTMKDVAMELEGLRSKKKHSNEMADLLREETKSYLNPDAGIANSSTSTTIESIMQFLPTCCSMIPLF</sequence>
<keyword evidence="7" id="KW-0732">Signal</keyword>
<dbReference type="PROSITE" id="PS00010">
    <property type="entry name" value="ASX_HYDROXYL"/>
    <property type="match status" value="2"/>
</dbReference>
<dbReference type="PANTHER" id="PTHR27005:SF283">
    <property type="entry name" value="OS02G0633066 PROTEIN"/>
    <property type="match status" value="1"/>
</dbReference>
<dbReference type="PROSITE" id="PS50026">
    <property type="entry name" value="EGF_3"/>
    <property type="match status" value="1"/>
</dbReference>
<comment type="subcellular location">
    <subcellularLocation>
        <location evidence="1">Membrane</location>
        <topology evidence="1">Single-pass type I membrane protein</topology>
    </subcellularLocation>
</comment>
<dbReference type="CDD" id="cd00053">
    <property type="entry name" value="EGF"/>
    <property type="match status" value="1"/>
</dbReference>